<dbReference type="PANTHER" id="PTHR43244:SF2">
    <property type="entry name" value="CONSERVED HYPOTHETICAL ALANINE AND PROLINE-RICH PROTEIN"/>
    <property type="match status" value="1"/>
</dbReference>
<reference evidence="2 3" key="1">
    <citation type="journal article" date="2019" name="Emerg. Microbes Infect.">
        <title>Comprehensive subspecies identification of 175 nontuberculous mycobacteria species based on 7547 genomic profiles.</title>
        <authorList>
            <person name="Matsumoto Y."/>
            <person name="Kinjo T."/>
            <person name="Motooka D."/>
            <person name="Nabeya D."/>
            <person name="Jung N."/>
            <person name="Uechi K."/>
            <person name="Horii T."/>
            <person name="Iida T."/>
            <person name="Fujita J."/>
            <person name="Nakamura S."/>
        </authorList>
    </citation>
    <scope>NUCLEOTIDE SEQUENCE [LARGE SCALE GENOMIC DNA]</scope>
    <source>
        <strain evidence="2 3">JCM 6399</strain>
    </source>
</reference>
<dbReference type="Gene3D" id="3.20.20.30">
    <property type="entry name" value="Luciferase-like domain"/>
    <property type="match status" value="1"/>
</dbReference>
<evidence type="ECO:0000313" key="3">
    <source>
        <dbReference type="Proteomes" id="UP000465785"/>
    </source>
</evidence>
<dbReference type="SUPFAM" id="SSF51679">
    <property type="entry name" value="Bacterial luciferase-like"/>
    <property type="match status" value="1"/>
</dbReference>
<dbReference type="Proteomes" id="UP000465785">
    <property type="component" value="Chromosome"/>
</dbReference>
<dbReference type="InterPro" id="IPR019910">
    <property type="entry name" value="Lucif-like_OxRdtase_MSMEG_4879"/>
</dbReference>
<dbReference type="Pfam" id="PF00296">
    <property type="entry name" value="Bac_luciferase"/>
    <property type="match status" value="1"/>
</dbReference>
<evidence type="ECO:0000313" key="2">
    <source>
        <dbReference type="EMBL" id="BBY92906.1"/>
    </source>
</evidence>
<protein>
    <submittedName>
        <fullName evidence="2">LLM class F420-dependent oxidoreductase</fullName>
    </submittedName>
</protein>
<dbReference type="NCBIfam" id="TIGR03564">
    <property type="entry name" value="F420_MSMEG_4879"/>
    <property type="match status" value="1"/>
</dbReference>
<dbReference type="InterPro" id="IPR036661">
    <property type="entry name" value="Luciferase-like_sf"/>
</dbReference>
<keyword evidence="3" id="KW-1185">Reference proteome</keyword>
<dbReference type="RefSeq" id="WP_163729935.1">
    <property type="nucleotide sequence ID" value="NZ_AP022601.1"/>
</dbReference>
<dbReference type="EMBL" id="AP022601">
    <property type="protein sequence ID" value="BBY92906.1"/>
    <property type="molecule type" value="Genomic_DNA"/>
</dbReference>
<feature type="domain" description="Luciferase-like" evidence="1">
    <location>
        <begin position="13"/>
        <end position="284"/>
    </location>
</feature>
<accession>A0A9W4FFD1</accession>
<sequence length="322" mass="34474">MRIGLMIGSDKERSRADRLTGLLDDGKAAERDGFASFWIPQVPGYLDAMTAVALLGQVTERIEIGTAVVPIQTRHPLIMAQQALTTQVACSGRFSLGLGPSHHWIITDQLGLPYDKPALLVRDYLDVLDAAFAGPGPIAVDNNSFRVHSPVDVTEDFEMRVLVAALGPAMLRIAGERTGGTILWMADERAIGDYVVPRITEAAQAAGRSGTRVVAGVPVALCSNNETDGAREYASEVLGHADFSPNYVRLLEHGDAEDVGDTMAAGDEATVLARLKSYRDAGVTDLAVRVVPLGDDAKARSESRRRTEEFVASLVSEFDSGA</sequence>
<dbReference type="KEGG" id="mgau:MGALJ_25750"/>
<dbReference type="InterPro" id="IPR011251">
    <property type="entry name" value="Luciferase-like_dom"/>
</dbReference>
<organism evidence="2 3">
    <name type="scientific">Mycobacterium gallinarum</name>
    <dbReference type="NCBI Taxonomy" id="39689"/>
    <lineage>
        <taxon>Bacteria</taxon>
        <taxon>Bacillati</taxon>
        <taxon>Actinomycetota</taxon>
        <taxon>Actinomycetes</taxon>
        <taxon>Mycobacteriales</taxon>
        <taxon>Mycobacteriaceae</taxon>
        <taxon>Mycobacterium</taxon>
    </lineage>
</organism>
<dbReference type="PANTHER" id="PTHR43244">
    <property type="match status" value="1"/>
</dbReference>
<dbReference type="AlphaFoldDB" id="A0A9W4FFD1"/>
<gene>
    <name evidence="2" type="ORF">MGALJ_25750</name>
</gene>
<proteinExistence type="predicted"/>
<dbReference type="InterPro" id="IPR050564">
    <property type="entry name" value="F420-G6PD/mer"/>
</dbReference>
<evidence type="ECO:0000259" key="1">
    <source>
        <dbReference type="Pfam" id="PF00296"/>
    </source>
</evidence>
<dbReference type="GO" id="GO:0016705">
    <property type="term" value="F:oxidoreductase activity, acting on paired donors, with incorporation or reduction of molecular oxygen"/>
    <property type="evidence" value="ECO:0007669"/>
    <property type="project" value="InterPro"/>
</dbReference>
<name>A0A9W4FFD1_9MYCO</name>